<sequence length="129" mass="14379">MDSNGHSKGHGFVQFDNDQSAKNAIEKLDGMLMNDKKVYVGYLFGVKKGHHLSSLMYSAATAVEKLNGSTTNDGKQGRRFCCFYTPEEASKAINEMNGKMIGQKPVYVSVAQRKEERKAQLQVKLVFIL</sequence>
<feature type="domain" description="RRM" evidence="4">
    <location>
        <begin position="36"/>
        <end position="113"/>
    </location>
</feature>
<dbReference type="PROSITE" id="PS50102">
    <property type="entry name" value="RRM"/>
    <property type="match status" value="2"/>
</dbReference>
<keyword evidence="1" id="KW-0677">Repeat</keyword>
<name>A0A396HF91_MEDTR</name>
<dbReference type="InterPro" id="IPR000504">
    <property type="entry name" value="RRM_dom"/>
</dbReference>
<dbReference type="InterPro" id="IPR012677">
    <property type="entry name" value="Nucleotide-bd_a/b_plait_sf"/>
</dbReference>
<gene>
    <name evidence="5" type="ORF">MtrunA17_Chr6g0466541</name>
</gene>
<comment type="caution">
    <text evidence="5">The sequence shown here is derived from an EMBL/GenBank/DDBJ whole genome shotgun (WGS) entry which is preliminary data.</text>
</comment>
<dbReference type="Proteomes" id="UP000265566">
    <property type="component" value="Chromosome 6"/>
</dbReference>
<dbReference type="Gene3D" id="3.30.70.330">
    <property type="match status" value="2"/>
</dbReference>
<evidence type="ECO:0000256" key="2">
    <source>
        <dbReference type="ARBA" id="ARBA00022884"/>
    </source>
</evidence>
<accession>A0A396HF91</accession>
<evidence type="ECO:0000313" key="5">
    <source>
        <dbReference type="EMBL" id="RHN51253.1"/>
    </source>
</evidence>
<dbReference type="Gramene" id="rna35663">
    <property type="protein sequence ID" value="RHN51253.1"/>
    <property type="gene ID" value="gene35663"/>
</dbReference>
<dbReference type="GO" id="GO:0003723">
    <property type="term" value="F:RNA binding"/>
    <property type="evidence" value="ECO:0007669"/>
    <property type="project" value="UniProtKB-UniRule"/>
</dbReference>
<reference evidence="5" key="1">
    <citation type="journal article" date="2018" name="Nat. Plants">
        <title>Whole-genome landscape of Medicago truncatula symbiotic genes.</title>
        <authorList>
            <person name="Pecrix Y."/>
            <person name="Gamas P."/>
            <person name="Carrere S."/>
        </authorList>
    </citation>
    <scope>NUCLEOTIDE SEQUENCE</scope>
    <source>
        <tissue evidence="5">Leaves</tissue>
    </source>
</reference>
<dbReference type="EMBL" id="PSQE01000006">
    <property type="protein sequence ID" value="RHN51253.1"/>
    <property type="molecule type" value="Genomic_DNA"/>
</dbReference>
<dbReference type="AlphaFoldDB" id="A0A396HF91"/>
<proteinExistence type="predicted"/>
<dbReference type="InterPro" id="IPR035979">
    <property type="entry name" value="RBD_domain_sf"/>
</dbReference>
<dbReference type="SUPFAM" id="SSF54928">
    <property type="entry name" value="RNA-binding domain, RBD"/>
    <property type="match status" value="1"/>
</dbReference>
<feature type="domain" description="RRM" evidence="4">
    <location>
        <begin position="1"/>
        <end position="45"/>
    </location>
</feature>
<protein>
    <submittedName>
        <fullName evidence="5">Putative nucleotide-binding alpha-beta plait domain-containing protein</fullName>
    </submittedName>
</protein>
<keyword evidence="2 3" id="KW-0694">RNA-binding</keyword>
<dbReference type="Pfam" id="PF00076">
    <property type="entry name" value="RRM_1"/>
    <property type="match status" value="1"/>
</dbReference>
<dbReference type="PANTHER" id="PTHR24012">
    <property type="entry name" value="RNA BINDING PROTEIN"/>
    <property type="match status" value="1"/>
</dbReference>
<evidence type="ECO:0000256" key="1">
    <source>
        <dbReference type="ARBA" id="ARBA00022737"/>
    </source>
</evidence>
<organism evidence="5">
    <name type="scientific">Medicago truncatula</name>
    <name type="common">Barrel medic</name>
    <name type="synonym">Medicago tribuloides</name>
    <dbReference type="NCBI Taxonomy" id="3880"/>
    <lineage>
        <taxon>Eukaryota</taxon>
        <taxon>Viridiplantae</taxon>
        <taxon>Streptophyta</taxon>
        <taxon>Embryophyta</taxon>
        <taxon>Tracheophyta</taxon>
        <taxon>Spermatophyta</taxon>
        <taxon>Magnoliopsida</taxon>
        <taxon>eudicotyledons</taxon>
        <taxon>Gunneridae</taxon>
        <taxon>Pentapetalae</taxon>
        <taxon>rosids</taxon>
        <taxon>fabids</taxon>
        <taxon>Fabales</taxon>
        <taxon>Fabaceae</taxon>
        <taxon>Papilionoideae</taxon>
        <taxon>50 kb inversion clade</taxon>
        <taxon>NPAAA clade</taxon>
        <taxon>Hologalegina</taxon>
        <taxon>IRL clade</taxon>
        <taxon>Trifolieae</taxon>
        <taxon>Medicago</taxon>
    </lineage>
</organism>
<evidence type="ECO:0000259" key="4">
    <source>
        <dbReference type="PROSITE" id="PS50102"/>
    </source>
</evidence>
<evidence type="ECO:0000256" key="3">
    <source>
        <dbReference type="PROSITE-ProRule" id="PRU00176"/>
    </source>
</evidence>